<keyword evidence="3" id="KW-1185">Reference proteome</keyword>
<name>A0A1T4ZWZ0_9SPHN</name>
<organism evidence="2 3">
    <name type="scientific">Sphingopyxis flava</name>
    <dbReference type="NCBI Taxonomy" id="1507287"/>
    <lineage>
        <taxon>Bacteria</taxon>
        <taxon>Pseudomonadati</taxon>
        <taxon>Pseudomonadota</taxon>
        <taxon>Alphaproteobacteria</taxon>
        <taxon>Sphingomonadales</taxon>
        <taxon>Sphingomonadaceae</taxon>
        <taxon>Sphingopyxis</taxon>
    </lineage>
</organism>
<dbReference type="OrthoDB" id="7875791at2"/>
<accession>A0A1T4ZWZ0</accession>
<proteinExistence type="predicted"/>
<protein>
    <submittedName>
        <fullName evidence="2">Uncharacterized protein</fullName>
    </submittedName>
</protein>
<evidence type="ECO:0000313" key="3">
    <source>
        <dbReference type="Proteomes" id="UP000190044"/>
    </source>
</evidence>
<evidence type="ECO:0000313" key="2">
    <source>
        <dbReference type="EMBL" id="SKB27115.1"/>
    </source>
</evidence>
<evidence type="ECO:0000256" key="1">
    <source>
        <dbReference type="SAM" id="MobiDB-lite"/>
    </source>
</evidence>
<dbReference type="RefSeq" id="WP_079636876.1">
    <property type="nucleotide sequence ID" value="NZ_FUYP01000001.1"/>
</dbReference>
<gene>
    <name evidence="2" type="ORF">SAMN06295937_1001272</name>
</gene>
<dbReference type="AlphaFoldDB" id="A0A1T4ZWZ0"/>
<sequence length="108" mass="12228">MVDMIATKRLKYGTRRLSAGEPFEARHDRDARLLIGIGKARYATRDMVADDAPKYVPVDPRRNSLDDTHRPAETDERPALRAEYEAKFGKRAFPGWSAEVLREKIAAG</sequence>
<feature type="region of interest" description="Disordered" evidence="1">
    <location>
        <begin position="54"/>
        <end position="77"/>
    </location>
</feature>
<reference evidence="3" key="1">
    <citation type="submission" date="2017-02" db="EMBL/GenBank/DDBJ databases">
        <authorList>
            <person name="Varghese N."/>
            <person name="Submissions S."/>
        </authorList>
    </citation>
    <scope>NUCLEOTIDE SEQUENCE [LARGE SCALE GENOMIC DNA]</scope>
    <source>
        <strain evidence="3">R11H</strain>
    </source>
</reference>
<dbReference type="Proteomes" id="UP000190044">
    <property type="component" value="Unassembled WGS sequence"/>
</dbReference>
<dbReference type="EMBL" id="FUYP01000001">
    <property type="protein sequence ID" value="SKB27115.1"/>
    <property type="molecule type" value="Genomic_DNA"/>
</dbReference>